<evidence type="ECO:0000256" key="5">
    <source>
        <dbReference type="ARBA" id="ARBA00022475"/>
    </source>
</evidence>
<evidence type="ECO:0000256" key="12">
    <source>
        <dbReference type="SAM" id="MobiDB-lite"/>
    </source>
</evidence>
<dbReference type="GO" id="GO:0071973">
    <property type="term" value="P:bacterial-type flagellum-dependent cell motility"/>
    <property type="evidence" value="ECO:0007669"/>
    <property type="project" value="InterPro"/>
</dbReference>
<name>A0A643F6M0_IDEDE</name>
<comment type="caution">
    <text evidence="13">The sequence shown here is derived from an EMBL/GenBank/DDBJ whole genome shotgun (WGS) entry which is preliminary data.</text>
</comment>
<dbReference type="GO" id="GO:0005886">
    <property type="term" value="C:plasma membrane"/>
    <property type="evidence" value="ECO:0007669"/>
    <property type="project" value="UniProtKB-SubCell"/>
</dbReference>
<accession>A0A643F6M0</accession>
<organism evidence="13 14">
    <name type="scientific">Ideonella dechloratans</name>
    <dbReference type="NCBI Taxonomy" id="36863"/>
    <lineage>
        <taxon>Bacteria</taxon>
        <taxon>Pseudomonadati</taxon>
        <taxon>Pseudomonadota</taxon>
        <taxon>Betaproteobacteria</taxon>
        <taxon>Burkholderiales</taxon>
        <taxon>Sphaerotilaceae</taxon>
        <taxon>Ideonella</taxon>
    </lineage>
</organism>
<dbReference type="RefSeq" id="WP_151125925.1">
    <property type="nucleotide sequence ID" value="NZ_CP088081.1"/>
</dbReference>
<keyword evidence="13" id="KW-0969">Cilium</keyword>
<dbReference type="PANTHER" id="PTHR38786">
    <property type="entry name" value="FLAGELLAR FLIJ PROTEIN"/>
    <property type="match status" value="1"/>
</dbReference>
<dbReference type="GO" id="GO:0044781">
    <property type="term" value="P:bacterial-type flagellum organization"/>
    <property type="evidence" value="ECO:0007669"/>
    <property type="project" value="UniProtKB-KW"/>
</dbReference>
<feature type="region of interest" description="Disordered" evidence="12">
    <location>
        <begin position="126"/>
        <end position="152"/>
    </location>
</feature>
<evidence type="ECO:0000256" key="11">
    <source>
        <dbReference type="SAM" id="Coils"/>
    </source>
</evidence>
<dbReference type="InterPro" id="IPR012823">
    <property type="entry name" value="Flagell_FliJ"/>
</dbReference>
<dbReference type="InterPro" id="IPR052570">
    <property type="entry name" value="FliJ"/>
</dbReference>
<keyword evidence="4" id="KW-0813">Transport</keyword>
<dbReference type="GO" id="GO:0006935">
    <property type="term" value="P:chemotaxis"/>
    <property type="evidence" value="ECO:0007669"/>
    <property type="project" value="UniProtKB-KW"/>
</dbReference>
<evidence type="ECO:0000256" key="6">
    <source>
        <dbReference type="ARBA" id="ARBA00022500"/>
    </source>
</evidence>
<keyword evidence="10" id="KW-1006">Bacterial flagellum protein export</keyword>
<protein>
    <recommendedName>
        <fullName evidence="3">Flagellar FliJ protein</fullName>
    </recommendedName>
</protein>
<dbReference type="OrthoDB" id="8687958at2"/>
<feature type="compositionally biased region" description="Basic and acidic residues" evidence="12">
    <location>
        <begin position="126"/>
        <end position="139"/>
    </location>
</feature>
<keyword evidence="5" id="KW-1003">Cell membrane</keyword>
<evidence type="ECO:0000313" key="14">
    <source>
        <dbReference type="Proteomes" id="UP000430120"/>
    </source>
</evidence>
<dbReference type="Gene3D" id="1.10.287.1700">
    <property type="match status" value="1"/>
</dbReference>
<dbReference type="GO" id="GO:0009288">
    <property type="term" value="C:bacterial-type flagellum"/>
    <property type="evidence" value="ECO:0007669"/>
    <property type="project" value="InterPro"/>
</dbReference>
<dbReference type="InterPro" id="IPR053716">
    <property type="entry name" value="Flag_assembly_chemotaxis_eff"/>
</dbReference>
<comment type="similarity">
    <text evidence="2">Belongs to the FliJ family.</text>
</comment>
<keyword evidence="8" id="KW-0653">Protein transport</keyword>
<keyword evidence="6" id="KW-0145">Chemotaxis</keyword>
<evidence type="ECO:0000313" key="13">
    <source>
        <dbReference type="EMBL" id="KAB0573822.1"/>
    </source>
</evidence>
<evidence type="ECO:0000256" key="9">
    <source>
        <dbReference type="ARBA" id="ARBA00023136"/>
    </source>
</evidence>
<dbReference type="NCBIfam" id="TIGR02473">
    <property type="entry name" value="flagell_FliJ"/>
    <property type="match status" value="1"/>
</dbReference>
<evidence type="ECO:0000256" key="2">
    <source>
        <dbReference type="ARBA" id="ARBA00010004"/>
    </source>
</evidence>
<comment type="subcellular location">
    <subcellularLocation>
        <location evidence="1">Cell membrane</location>
        <topology evidence="1">Peripheral membrane protein</topology>
        <orientation evidence="1">Cytoplasmic side</orientation>
    </subcellularLocation>
</comment>
<evidence type="ECO:0000256" key="1">
    <source>
        <dbReference type="ARBA" id="ARBA00004413"/>
    </source>
</evidence>
<keyword evidence="9" id="KW-0472">Membrane</keyword>
<gene>
    <name evidence="13" type="primary">fliJ</name>
    <name evidence="13" type="ORF">F7Q92_20505</name>
</gene>
<dbReference type="GO" id="GO:0015031">
    <property type="term" value="P:protein transport"/>
    <property type="evidence" value="ECO:0007669"/>
    <property type="project" value="UniProtKB-KW"/>
</dbReference>
<dbReference type="Proteomes" id="UP000430120">
    <property type="component" value="Unassembled WGS sequence"/>
</dbReference>
<keyword evidence="13" id="KW-0966">Cell projection</keyword>
<keyword evidence="14" id="KW-1185">Reference proteome</keyword>
<evidence type="ECO:0000256" key="7">
    <source>
        <dbReference type="ARBA" id="ARBA00022795"/>
    </source>
</evidence>
<feature type="coiled-coil region" evidence="11">
    <location>
        <begin position="11"/>
        <end position="45"/>
    </location>
</feature>
<evidence type="ECO:0000256" key="8">
    <source>
        <dbReference type="ARBA" id="ARBA00022927"/>
    </source>
</evidence>
<dbReference type="Pfam" id="PF02050">
    <property type="entry name" value="FliJ"/>
    <property type="match status" value="1"/>
</dbReference>
<keyword evidence="7" id="KW-1005">Bacterial flagellum biogenesis</keyword>
<keyword evidence="13" id="KW-0282">Flagellum</keyword>
<dbReference type="AlphaFoldDB" id="A0A643F6M0"/>
<evidence type="ECO:0000256" key="3">
    <source>
        <dbReference type="ARBA" id="ARBA00020392"/>
    </source>
</evidence>
<evidence type="ECO:0000256" key="4">
    <source>
        <dbReference type="ARBA" id="ARBA00022448"/>
    </source>
</evidence>
<dbReference type="PANTHER" id="PTHR38786:SF1">
    <property type="entry name" value="FLAGELLAR FLIJ PROTEIN"/>
    <property type="match status" value="1"/>
</dbReference>
<proteinExistence type="inferred from homology"/>
<sequence length="152" mass="17628">MDRIKILGTLLEREQQRRDDAARECQALERQARAAQGQVQSLQDYRVEYQQRWSGQFQQSAPIEILRCYHGFVGRLDQAISAQQGVARQADARWQAGRERLRQCELKLATVKRLIDRRQQALRLAADRREQKQSDEAAQRKAWANRQGLAAA</sequence>
<evidence type="ECO:0000256" key="10">
    <source>
        <dbReference type="ARBA" id="ARBA00023225"/>
    </source>
</evidence>
<keyword evidence="11" id="KW-0175">Coiled coil</keyword>
<dbReference type="EMBL" id="VZPB01000089">
    <property type="protein sequence ID" value="KAB0573822.1"/>
    <property type="molecule type" value="Genomic_DNA"/>
</dbReference>
<reference evidence="13 14" key="1">
    <citation type="submission" date="2019-09" db="EMBL/GenBank/DDBJ databases">
        <title>Draft genome sequences of 48 bacterial type strains from the CCUG.</title>
        <authorList>
            <person name="Tunovic T."/>
            <person name="Pineiro-Iglesias B."/>
            <person name="Unosson C."/>
            <person name="Inganas E."/>
            <person name="Ohlen M."/>
            <person name="Cardew S."/>
            <person name="Jensie-Markopoulos S."/>
            <person name="Salva-Serra F."/>
            <person name="Jaen-Luchoro D."/>
            <person name="Karlsson R."/>
            <person name="Svensson-Stadler L."/>
            <person name="Chun J."/>
            <person name="Moore E."/>
        </authorList>
    </citation>
    <scope>NUCLEOTIDE SEQUENCE [LARGE SCALE GENOMIC DNA]</scope>
    <source>
        <strain evidence="13 14">CCUG 30977</strain>
    </source>
</reference>